<accession>A0A392PVC4</accession>
<organism evidence="1 2">
    <name type="scientific">Trifolium medium</name>
    <dbReference type="NCBI Taxonomy" id="97028"/>
    <lineage>
        <taxon>Eukaryota</taxon>
        <taxon>Viridiplantae</taxon>
        <taxon>Streptophyta</taxon>
        <taxon>Embryophyta</taxon>
        <taxon>Tracheophyta</taxon>
        <taxon>Spermatophyta</taxon>
        <taxon>Magnoliopsida</taxon>
        <taxon>eudicotyledons</taxon>
        <taxon>Gunneridae</taxon>
        <taxon>Pentapetalae</taxon>
        <taxon>rosids</taxon>
        <taxon>fabids</taxon>
        <taxon>Fabales</taxon>
        <taxon>Fabaceae</taxon>
        <taxon>Papilionoideae</taxon>
        <taxon>50 kb inversion clade</taxon>
        <taxon>NPAAA clade</taxon>
        <taxon>Hologalegina</taxon>
        <taxon>IRL clade</taxon>
        <taxon>Trifolieae</taxon>
        <taxon>Trifolium</taxon>
    </lineage>
</organism>
<name>A0A392PVC4_9FABA</name>
<protein>
    <submittedName>
        <fullName evidence="1">Uncharacterized protein</fullName>
    </submittedName>
</protein>
<sequence>MAPKERGRNNYSSSSCGYTLFLDDEKEDHFETIHRKGIVQERSIDFPNITSHPRMQEIAEAYGWMNFNNMIGNINIT</sequence>
<reference evidence="1 2" key="1">
    <citation type="journal article" date="2018" name="Front. Plant Sci.">
        <title>Red Clover (Trifolium pratense) and Zigzag Clover (T. medium) - A Picture of Genomic Similarities and Differences.</title>
        <authorList>
            <person name="Dluhosova J."/>
            <person name="Istvanek J."/>
            <person name="Nedelnik J."/>
            <person name="Repkova J."/>
        </authorList>
    </citation>
    <scope>NUCLEOTIDE SEQUENCE [LARGE SCALE GENOMIC DNA]</scope>
    <source>
        <strain evidence="2">cv. 10/8</strain>
        <tissue evidence="1">Leaf</tissue>
    </source>
</reference>
<dbReference type="AlphaFoldDB" id="A0A392PVC4"/>
<dbReference type="EMBL" id="LXQA010096503">
    <property type="protein sequence ID" value="MCI15449.1"/>
    <property type="molecule type" value="Genomic_DNA"/>
</dbReference>
<evidence type="ECO:0000313" key="1">
    <source>
        <dbReference type="EMBL" id="MCI15449.1"/>
    </source>
</evidence>
<comment type="caution">
    <text evidence="1">The sequence shown here is derived from an EMBL/GenBank/DDBJ whole genome shotgun (WGS) entry which is preliminary data.</text>
</comment>
<evidence type="ECO:0000313" key="2">
    <source>
        <dbReference type="Proteomes" id="UP000265520"/>
    </source>
</evidence>
<dbReference type="Proteomes" id="UP000265520">
    <property type="component" value="Unassembled WGS sequence"/>
</dbReference>
<keyword evidence="2" id="KW-1185">Reference proteome</keyword>
<proteinExistence type="predicted"/>